<evidence type="ECO:0008006" key="6">
    <source>
        <dbReference type="Google" id="ProtNLM"/>
    </source>
</evidence>
<reference evidence="5" key="1">
    <citation type="submission" date="2014-12" db="EMBL/GenBank/DDBJ databases">
        <title>Insight into the proteome of Arion vulgaris.</title>
        <authorList>
            <person name="Aradska J."/>
            <person name="Bulat T."/>
            <person name="Smidak R."/>
            <person name="Sarate P."/>
            <person name="Gangsoo J."/>
            <person name="Sialana F."/>
            <person name="Bilban M."/>
            <person name="Lubec G."/>
        </authorList>
    </citation>
    <scope>NUCLEOTIDE SEQUENCE</scope>
    <source>
        <tissue evidence="5">Skin</tissue>
    </source>
</reference>
<dbReference type="GO" id="GO:0016787">
    <property type="term" value="F:hydrolase activity"/>
    <property type="evidence" value="ECO:0007669"/>
    <property type="project" value="InterPro"/>
</dbReference>
<dbReference type="AlphaFoldDB" id="A0A0B6ZIT1"/>
<feature type="transmembrane region" description="Helical" evidence="2">
    <location>
        <begin position="413"/>
        <end position="430"/>
    </location>
</feature>
<dbReference type="InterPro" id="IPR025733">
    <property type="entry name" value="PAPs_C"/>
</dbReference>
<evidence type="ECO:0000259" key="4">
    <source>
        <dbReference type="Pfam" id="PF14008"/>
    </source>
</evidence>
<dbReference type="Pfam" id="PF00149">
    <property type="entry name" value="Metallophos"/>
    <property type="match status" value="1"/>
</dbReference>
<gene>
    <name evidence="5" type="primary">ORF66599</name>
</gene>
<dbReference type="InterPro" id="IPR041792">
    <property type="entry name" value="MPP_PAP"/>
</dbReference>
<feature type="non-terminal residue" evidence="5">
    <location>
        <position position="1"/>
    </location>
</feature>
<protein>
    <recommendedName>
        <fullName evidence="6">Acid phosphatase</fullName>
    </recommendedName>
</protein>
<dbReference type="CDD" id="cd00839">
    <property type="entry name" value="MPP_PAPs"/>
    <property type="match status" value="1"/>
</dbReference>
<evidence type="ECO:0000313" key="5">
    <source>
        <dbReference type="EMBL" id="CEK68519.1"/>
    </source>
</evidence>
<dbReference type="PANTHER" id="PTHR45867">
    <property type="entry name" value="PURPLE ACID PHOSPHATASE"/>
    <property type="match status" value="1"/>
</dbReference>
<name>A0A0B6ZIT1_9EUPU</name>
<keyword evidence="2" id="KW-0472">Membrane</keyword>
<dbReference type="SUPFAM" id="SSF56300">
    <property type="entry name" value="Metallo-dependent phosphatases"/>
    <property type="match status" value="1"/>
</dbReference>
<dbReference type="Gene3D" id="2.60.40.380">
    <property type="entry name" value="Purple acid phosphatase-like, N-terminal"/>
    <property type="match status" value="1"/>
</dbReference>
<sequence>TKSDEEGYVQYGNDQLISKVGSQKIELTEFSEKAAKYLHRAELHFLTPGSRYWYFIVGEKSGTQSARFTFKVPHVNQKVPHKFVVVADVGLATKSLPFLIHEILNGGYEVVFHIGDIAHNLDTDEGRLGDQFLNKISNFAAYVPYMTTPGDHERFFEFYHYRHRFSMPNAPWPMPENSLWYSTDIGFTHFISINTQLLPNSDLGHSQLKWLINDLKNVNNNRNATPWIIVMGHKPMYCTKSVMAQECDQKHYPLRKQLEDVFFEQGVDLYISGHKHCYERSWPMYQGRVFQTDTINPMAPIYIISGTTGYEYLVDAQLSRPFWLAFSSSDEEKELYARLIVLNETHLIWSLHAVINNEEIENMLIIQNQHGSFGKAGPSAFSKIKLAVNKRNDLPPEPFYLVEAEPDNGYRRVVLYSTVLVLSLILFAILRNPYIRKAIRLRW</sequence>
<feature type="domain" description="Calcineurin-like phosphoesterase" evidence="3">
    <location>
        <begin position="82"/>
        <end position="278"/>
    </location>
</feature>
<keyword evidence="2" id="KW-0812">Transmembrane</keyword>
<keyword evidence="2" id="KW-1133">Transmembrane helix</keyword>
<accession>A0A0B6ZIT1</accession>
<evidence type="ECO:0000256" key="1">
    <source>
        <dbReference type="ARBA" id="ARBA00023180"/>
    </source>
</evidence>
<dbReference type="Gene3D" id="3.60.21.10">
    <property type="match status" value="1"/>
</dbReference>
<dbReference type="InterPro" id="IPR004843">
    <property type="entry name" value="Calcineurin-like_PHP"/>
</dbReference>
<dbReference type="Pfam" id="PF14008">
    <property type="entry name" value="Metallophos_C"/>
    <property type="match status" value="1"/>
</dbReference>
<dbReference type="InterPro" id="IPR029052">
    <property type="entry name" value="Metallo-depent_PP-like"/>
</dbReference>
<feature type="domain" description="Purple acid phosphatase C-terminal" evidence="4">
    <location>
        <begin position="299"/>
        <end position="357"/>
    </location>
</feature>
<evidence type="ECO:0000259" key="3">
    <source>
        <dbReference type="Pfam" id="PF00149"/>
    </source>
</evidence>
<organism evidence="5">
    <name type="scientific">Arion vulgaris</name>
    <dbReference type="NCBI Taxonomy" id="1028688"/>
    <lineage>
        <taxon>Eukaryota</taxon>
        <taxon>Metazoa</taxon>
        <taxon>Spiralia</taxon>
        <taxon>Lophotrochozoa</taxon>
        <taxon>Mollusca</taxon>
        <taxon>Gastropoda</taxon>
        <taxon>Heterobranchia</taxon>
        <taxon>Euthyneura</taxon>
        <taxon>Panpulmonata</taxon>
        <taxon>Eupulmonata</taxon>
        <taxon>Stylommatophora</taxon>
        <taxon>Helicina</taxon>
        <taxon>Arionoidea</taxon>
        <taxon>Arionidae</taxon>
        <taxon>Arion</taxon>
    </lineage>
</organism>
<proteinExistence type="predicted"/>
<evidence type="ECO:0000256" key="2">
    <source>
        <dbReference type="SAM" id="Phobius"/>
    </source>
</evidence>
<dbReference type="EMBL" id="HACG01021654">
    <property type="protein sequence ID" value="CEK68519.1"/>
    <property type="molecule type" value="Transcribed_RNA"/>
</dbReference>
<keyword evidence="1" id="KW-0325">Glycoprotein</keyword>